<dbReference type="Proteomes" id="UP000046393">
    <property type="component" value="Unplaced"/>
</dbReference>
<sequence length="136" mass="15861">MLGPMNIGSETAADFFSPIRQTSIFERARMRRAKTVSYTADGRLLLDGQLAEQDTPEEKWQDLIYRALLFRLISKVKKDVHGKHAWVKHVKKSSSLREPMRLYQYDDSGNDKVADVFITTIRIQDYKNDLQRRATR</sequence>
<organism evidence="1 2">
    <name type="scientific">Syphacia muris</name>
    <dbReference type="NCBI Taxonomy" id="451379"/>
    <lineage>
        <taxon>Eukaryota</taxon>
        <taxon>Metazoa</taxon>
        <taxon>Ecdysozoa</taxon>
        <taxon>Nematoda</taxon>
        <taxon>Chromadorea</taxon>
        <taxon>Rhabditida</taxon>
        <taxon>Spirurina</taxon>
        <taxon>Oxyuridomorpha</taxon>
        <taxon>Oxyuroidea</taxon>
        <taxon>Oxyuridae</taxon>
        <taxon>Syphacia</taxon>
    </lineage>
</organism>
<accession>A0A0N5AGN8</accession>
<dbReference type="AlphaFoldDB" id="A0A0N5AGN8"/>
<name>A0A0N5AGN8_9BILA</name>
<proteinExistence type="predicted"/>
<evidence type="ECO:0000313" key="2">
    <source>
        <dbReference type="WBParaSite" id="SMUV_0000350101-mRNA-1"/>
    </source>
</evidence>
<keyword evidence="1" id="KW-1185">Reference proteome</keyword>
<evidence type="ECO:0000313" key="1">
    <source>
        <dbReference type="Proteomes" id="UP000046393"/>
    </source>
</evidence>
<reference evidence="2" key="1">
    <citation type="submission" date="2017-02" db="UniProtKB">
        <authorList>
            <consortium name="WormBaseParasite"/>
        </authorList>
    </citation>
    <scope>IDENTIFICATION</scope>
</reference>
<dbReference type="WBParaSite" id="SMUV_0000350101-mRNA-1">
    <property type="protein sequence ID" value="SMUV_0000350101-mRNA-1"/>
    <property type="gene ID" value="SMUV_0000350101"/>
</dbReference>
<protein>
    <submittedName>
        <fullName evidence="2">PH_9 domain-containing protein</fullName>
    </submittedName>
</protein>